<evidence type="ECO:0000313" key="2">
    <source>
        <dbReference type="Proteomes" id="UP000294599"/>
    </source>
</evidence>
<accession>A0A4R3LP60</accession>
<protein>
    <submittedName>
        <fullName evidence="1">Uncharacterized protein</fullName>
    </submittedName>
</protein>
<keyword evidence="2" id="KW-1185">Reference proteome</keyword>
<reference evidence="1 2" key="1">
    <citation type="submission" date="2019-03" db="EMBL/GenBank/DDBJ databases">
        <title>Genomic Encyclopedia of Type Strains, Phase IV (KMG-IV): sequencing the most valuable type-strain genomes for metagenomic binning, comparative biology and taxonomic classification.</title>
        <authorList>
            <person name="Goeker M."/>
        </authorList>
    </citation>
    <scope>NUCLEOTIDE SEQUENCE [LARGE SCALE GENOMIC DNA]</scope>
    <source>
        <strain evidence="1 2">DSM 21944</strain>
    </source>
</reference>
<name>A0A4R3LP60_9GAMM</name>
<gene>
    <name evidence="1" type="ORF">EDC25_10383</name>
</gene>
<evidence type="ECO:0000313" key="1">
    <source>
        <dbReference type="EMBL" id="TCT00315.1"/>
    </source>
</evidence>
<organism evidence="1 2">
    <name type="scientific">Pseudofulvimonas gallinarii</name>
    <dbReference type="NCBI Taxonomy" id="634155"/>
    <lineage>
        <taxon>Bacteria</taxon>
        <taxon>Pseudomonadati</taxon>
        <taxon>Pseudomonadota</taxon>
        <taxon>Gammaproteobacteria</taxon>
        <taxon>Lysobacterales</taxon>
        <taxon>Rhodanobacteraceae</taxon>
        <taxon>Pseudofulvimonas</taxon>
    </lineage>
</organism>
<dbReference type="EMBL" id="SMAF01000003">
    <property type="protein sequence ID" value="TCT00315.1"/>
    <property type="molecule type" value="Genomic_DNA"/>
</dbReference>
<dbReference type="Proteomes" id="UP000294599">
    <property type="component" value="Unassembled WGS sequence"/>
</dbReference>
<comment type="caution">
    <text evidence="1">The sequence shown here is derived from an EMBL/GenBank/DDBJ whole genome shotgun (WGS) entry which is preliminary data.</text>
</comment>
<proteinExistence type="predicted"/>
<sequence>MLAAPVASVMDSRLRERQRIAAEVARRLTEYGCRDDPARVRAEVARELGITDPRALPGRNEIDAALSAHLALFGPAGQVAKLERLRRAAIEAMEALSLFDPRLVGPVLDGHAGPGSIVEIHLHADDPDQVVLWLSERGVPASRGQHRIRLDVDTETRVPAYGFSADGIAMSLVLLPERNRHLSPIDRISGRPMKRGTLEQVRRLVGAT</sequence>
<dbReference type="AlphaFoldDB" id="A0A4R3LP60"/>